<feature type="compositionally biased region" description="Low complexity" evidence="1">
    <location>
        <begin position="1"/>
        <end position="13"/>
    </location>
</feature>
<dbReference type="EMBL" id="PXXK01000362">
    <property type="protein sequence ID" value="RFN45257.1"/>
    <property type="molecule type" value="Genomic_DNA"/>
</dbReference>
<protein>
    <submittedName>
        <fullName evidence="2">Uncharacterized protein</fullName>
    </submittedName>
</protein>
<accession>A0A395MBH0</accession>
<comment type="caution">
    <text evidence="2">The sequence shown here is derived from an EMBL/GenBank/DDBJ whole genome shotgun (WGS) entry which is preliminary data.</text>
</comment>
<feature type="region of interest" description="Disordered" evidence="1">
    <location>
        <begin position="1"/>
        <end position="22"/>
    </location>
</feature>
<sequence>MVSSPSIPVDDSSANISNLTGTPSPIMMPSAIISTTSDAAVDTSSGKKRDKSLSFSDLPEELRLDIWETMAPTKQDALMGAWITSDGDDNGVVDHGKVLSPLLQPHVLAGRESCKEALKTWRKAKIATLFMPIRHQSLSALDHLSLNVDAIASLWPEPRMLGGLYSSLQMRHARLHLSPVKTFFVGMSAIVCDPVVSPEAYKELGPMRFKTYTLDDPAFLDLLEKCNAPRKRHMHNGCFLATLQNYWESDERNVELRDTWSDLVNAPRGELLPELKPVVIAVSSMNHIELRAAIDFRTHLQHANVLYSRETACIMEAEFFIPPHLRARMIREYRCDRCWPPML</sequence>
<reference evidence="2 3" key="1">
    <citation type="journal article" date="2018" name="PLoS Pathog.">
        <title>Evolution of structural diversity of trichothecenes, a family of toxins produced by plant pathogenic and entomopathogenic fungi.</title>
        <authorList>
            <person name="Proctor R.H."/>
            <person name="McCormick S.P."/>
            <person name="Kim H.S."/>
            <person name="Cardoza R.E."/>
            <person name="Stanley A.M."/>
            <person name="Lindo L."/>
            <person name="Kelly A."/>
            <person name="Brown D.W."/>
            <person name="Lee T."/>
            <person name="Vaughan M.M."/>
            <person name="Alexander N.J."/>
            <person name="Busman M."/>
            <person name="Gutierrez S."/>
        </authorList>
    </citation>
    <scope>NUCLEOTIDE SEQUENCE [LARGE SCALE GENOMIC DNA]</scope>
    <source>
        <strain evidence="2 3">NRRL 13405</strain>
    </source>
</reference>
<evidence type="ECO:0000256" key="1">
    <source>
        <dbReference type="SAM" id="MobiDB-lite"/>
    </source>
</evidence>
<organism evidence="2 3">
    <name type="scientific">Fusarium flagelliforme</name>
    <dbReference type="NCBI Taxonomy" id="2675880"/>
    <lineage>
        <taxon>Eukaryota</taxon>
        <taxon>Fungi</taxon>
        <taxon>Dikarya</taxon>
        <taxon>Ascomycota</taxon>
        <taxon>Pezizomycotina</taxon>
        <taxon>Sordariomycetes</taxon>
        <taxon>Hypocreomycetidae</taxon>
        <taxon>Hypocreales</taxon>
        <taxon>Nectriaceae</taxon>
        <taxon>Fusarium</taxon>
        <taxon>Fusarium incarnatum-equiseti species complex</taxon>
    </lineage>
</organism>
<proteinExistence type="predicted"/>
<evidence type="ECO:0000313" key="3">
    <source>
        <dbReference type="Proteomes" id="UP000265631"/>
    </source>
</evidence>
<dbReference type="Proteomes" id="UP000265631">
    <property type="component" value="Unassembled WGS sequence"/>
</dbReference>
<keyword evidence="3" id="KW-1185">Reference proteome</keyword>
<gene>
    <name evidence="2" type="ORF">FIE12Z_10538</name>
</gene>
<name>A0A395MBH0_9HYPO</name>
<dbReference type="AlphaFoldDB" id="A0A395MBH0"/>
<evidence type="ECO:0000313" key="2">
    <source>
        <dbReference type="EMBL" id="RFN45257.1"/>
    </source>
</evidence>